<dbReference type="PROSITE" id="PS00141">
    <property type="entry name" value="ASP_PROTEASE"/>
    <property type="match status" value="1"/>
</dbReference>
<keyword evidence="14" id="KW-0732">Signal</keyword>
<dbReference type="OrthoDB" id="660550at2759"/>
<evidence type="ECO:0000256" key="13">
    <source>
        <dbReference type="SAM" id="MobiDB-lite"/>
    </source>
</evidence>
<evidence type="ECO:0000313" key="17">
    <source>
        <dbReference type="Proteomes" id="UP000799302"/>
    </source>
</evidence>
<keyword evidence="7" id="KW-0472">Membrane</keyword>
<evidence type="ECO:0000256" key="6">
    <source>
        <dbReference type="ARBA" id="ARBA00022801"/>
    </source>
</evidence>
<feature type="compositionally biased region" description="Low complexity" evidence="13">
    <location>
        <begin position="492"/>
        <end position="514"/>
    </location>
</feature>
<dbReference type="SUPFAM" id="SSF50630">
    <property type="entry name" value="Acid proteases"/>
    <property type="match status" value="1"/>
</dbReference>
<feature type="signal peptide" evidence="14">
    <location>
        <begin position="1"/>
        <end position="17"/>
    </location>
</feature>
<accession>A0A6A6U1C6</accession>
<gene>
    <name evidence="16" type="ORF">BT63DRAFT_416974</name>
</gene>
<feature type="compositionally biased region" description="Basic and acidic residues" evidence="13">
    <location>
        <begin position="32"/>
        <end position="42"/>
    </location>
</feature>
<dbReference type="PANTHER" id="PTHR47966">
    <property type="entry name" value="BETA-SITE APP-CLEAVING ENZYME, ISOFORM A-RELATED"/>
    <property type="match status" value="1"/>
</dbReference>
<comment type="similarity">
    <text evidence="2 12">Belongs to the peptidase A1 family.</text>
</comment>
<dbReference type="Gene3D" id="2.40.70.10">
    <property type="entry name" value="Acid Proteases"/>
    <property type="match status" value="2"/>
</dbReference>
<dbReference type="CDD" id="cd05471">
    <property type="entry name" value="pepsin_like"/>
    <property type="match status" value="1"/>
</dbReference>
<evidence type="ECO:0000256" key="2">
    <source>
        <dbReference type="ARBA" id="ARBA00007447"/>
    </source>
</evidence>
<keyword evidence="5 12" id="KW-0064">Aspartyl protease</keyword>
<dbReference type="FunFam" id="2.40.70.10:FF:000060">
    <property type="entry name" value="Aspartic-type endopeptidase ctsD"/>
    <property type="match status" value="1"/>
</dbReference>
<evidence type="ECO:0000256" key="9">
    <source>
        <dbReference type="ARBA" id="ARBA00023288"/>
    </source>
</evidence>
<comment type="subcellular location">
    <subcellularLocation>
        <location evidence="1">Cell membrane</location>
    </subcellularLocation>
</comment>
<feature type="chain" id="PRO_5025497191" evidence="14">
    <location>
        <begin position="18"/>
        <end position="563"/>
    </location>
</feature>
<dbReference type="InterPro" id="IPR034164">
    <property type="entry name" value="Pepsin-like_dom"/>
</dbReference>
<evidence type="ECO:0000256" key="7">
    <source>
        <dbReference type="ARBA" id="ARBA00023136"/>
    </source>
</evidence>
<keyword evidence="9" id="KW-0449">Lipoprotein</keyword>
<dbReference type="Pfam" id="PF00026">
    <property type="entry name" value="Asp"/>
    <property type="match status" value="1"/>
</dbReference>
<dbReference type="PANTHER" id="PTHR47966:SF75">
    <property type="entry name" value="ENDOPEPTIDASE (CTSD), PUTATIVE (AFU_ORTHOLOGUE AFUA_4G07040)-RELATED"/>
    <property type="match status" value="1"/>
</dbReference>
<evidence type="ECO:0000256" key="8">
    <source>
        <dbReference type="ARBA" id="ARBA00023180"/>
    </source>
</evidence>
<keyword evidence="4 12" id="KW-0645">Protease</keyword>
<evidence type="ECO:0000259" key="15">
    <source>
        <dbReference type="PROSITE" id="PS51767"/>
    </source>
</evidence>
<evidence type="ECO:0000256" key="10">
    <source>
        <dbReference type="PIRSR" id="PIRSR601461-1"/>
    </source>
</evidence>
<evidence type="ECO:0000256" key="5">
    <source>
        <dbReference type="ARBA" id="ARBA00022750"/>
    </source>
</evidence>
<feature type="compositionally biased region" description="Low complexity" evidence="13">
    <location>
        <begin position="402"/>
        <end position="420"/>
    </location>
</feature>
<dbReference type="PRINTS" id="PR00792">
    <property type="entry name" value="PEPSIN"/>
</dbReference>
<keyword evidence="8" id="KW-0325">Glycoprotein</keyword>
<evidence type="ECO:0000313" key="16">
    <source>
        <dbReference type="EMBL" id="KAF2665411.1"/>
    </source>
</evidence>
<organism evidence="16 17">
    <name type="scientific">Microthyrium microscopicum</name>
    <dbReference type="NCBI Taxonomy" id="703497"/>
    <lineage>
        <taxon>Eukaryota</taxon>
        <taxon>Fungi</taxon>
        <taxon>Dikarya</taxon>
        <taxon>Ascomycota</taxon>
        <taxon>Pezizomycotina</taxon>
        <taxon>Dothideomycetes</taxon>
        <taxon>Dothideomycetes incertae sedis</taxon>
        <taxon>Microthyriales</taxon>
        <taxon>Microthyriaceae</taxon>
        <taxon>Microthyrium</taxon>
    </lineage>
</organism>
<feature type="compositionally biased region" description="Low complexity" evidence="13">
    <location>
        <begin position="436"/>
        <end position="453"/>
    </location>
</feature>
<feature type="compositionally biased region" description="Polar residues" evidence="13">
    <location>
        <begin position="454"/>
        <end position="491"/>
    </location>
</feature>
<evidence type="ECO:0000256" key="1">
    <source>
        <dbReference type="ARBA" id="ARBA00004236"/>
    </source>
</evidence>
<keyword evidence="11" id="KW-1015">Disulfide bond</keyword>
<protein>
    <submittedName>
        <fullName evidence="16">Acid protease</fullName>
    </submittedName>
</protein>
<dbReference type="InterPro" id="IPR021109">
    <property type="entry name" value="Peptidase_aspartic_dom_sf"/>
</dbReference>
<dbReference type="InterPro" id="IPR001461">
    <property type="entry name" value="Aspartic_peptidase_A1"/>
</dbReference>
<keyword evidence="3" id="KW-1003">Cell membrane</keyword>
<sequence length="563" mass="58284">MKLYILALACHIAATNAFYPYRLGEPTNQPSRRQEHARRDSGSLRLPIRKVKTKRAGGFKINSANKPSASNSAGLDQDGADYSYMCEVQFGSGKKTIYLLLDTAAVNTWVMSSDCKSDACPSHNQLGPGDSSSLQVTQSTFSVQYGTGSVSGSVVSDNVSFIGKTFPLSFGLASVVSDDFKSYPMDGILGVGRLQNVASNQNGVKAPTVVDVLVSQKIINAKVFGIRLSRASDGLNNGEITFGGPDTDAYSGDLNYVSAITNDRGFWELTIDSVSFNGKTAAIQNGATALLDSGTSLLLLPPSDAQAVHDTIPGSAKNGETFTVPCNTATPLTISFGGKAYTISPKDYIGSATSNGNCNSNIAGRQTFNSNQWLVGDVFLKNVYTVFDGDQGRVGFSLLKGSSISTPSSPTPPISQTTTSMYQPTVGGSSPPPSSPSSSETSQTTAPSQSAAPGTTSSTHIPSSQGTRPPTTNTSSNLSQTASLTSLVSIGSSTTTAPSSTTTSSPNHPKTTSTHAPASGTAGVIGASETPKPPSSDGDALSPLSIGCLMLGVLSMHILFLAL</sequence>
<feature type="active site" evidence="10">
    <location>
        <position position="292"/>
    </location>
</feature>
<dbReference type="GO" id="GO:0006508">
    <property type="term" value="P:proteolysis"/>
    <property type="evidence" value="ECO:0007669"/>
    <property type="project" value="UniProtKB-KW"/>
</dbReference>
<feature type="region of interest" description="Disordered" evidence="13">
    <location>
        <begin position="25"/>
        <end position="47"/>
    </location>
</feature>
<evidence type="ECO:0000256" key="11">
    <source>
        <dbReference type="PIRSR" id="PIRSR601461-2"/>
    </source>
</evidence>
<evidence type="ECO:0000256" key="12">
    <source>
        <dbReference type="RuleBase" id="RU000454"/>
    </source>
</evidence>
<keyword evidence="6 12" id="KW-0378">Hydrolase</keyword>
<dbReference type="PROSITE" id="PS51767">
    <property type="entry name" value="PEPTIDASE_A1"/>
    <property type="match status" value="1"/>
</dbReference>
<dbReference type="InterPro" id="IPR001969">
    <property type="entry name" value="Aspartic_peptidase_AS"/>
</dbReference>
<dbReference type="InterPro" id="IPR033121">
    <property type="entry name" value="PEPTIDASE_A1"/>
</dbReference>
<dbReference type="AlphaFoldDB" id="A0A6A6U1C6"/>
<dbReference type="Proteomes" id="UP000799302">
    <property type="component" value="Unassembled WGS sequence"/>
</dbReference>
<name>A0A6A6U1C6_9PEZI</name>
<keyword evidence="17" id="KW-1185">Reference proteome</keyword>
<dbReference type="GO" id="GO:0004190">
    <property type="term" value="F:aspartic-type endopeptidase activity"/>
    <property type="evidence" value="ECO:0007669"/>
    <property type="project" value="UniProtKB-KW"/>
</dbReference>
<proteinExistence type="inferred from homology"/>
<feature type="domain" description="Peptidase A1" evidence="15">
    <location>
        <begin position="84"/>
        <end position="397"/>
    </location>
</feature>
<evidence type="ECO:0000256" key="3">
    <source>
        <dbReference type="ARBA" id="ARBA00022475"/>
    </source>
</evidence>
<feature type="region of interest" description="Disordered" evidence="13">
    <location>
        <begin position="401"/>
        <end position="539"/>
    </location>
</feature>
<evidence type="ECO:0000256" key="14">
    <source>
        <dbReference type="SAM" id="SignalP"/>
    </source>
</evidence>
<evidence type="ECO:0000256" key="4">
    <source>
        <dbReference type="ARBA" id="ARBA00022670"/>
    </source>
</evidence>
<feature type="disulfide bond" evidence="11">
    <location>
        <begin position="115"/>
        <end position="120"/>
    </location>
</feature>
<dbReference type="EMBL" id="MU004240">
    <property type="protein sequence ID" value="KAF2665411.1"/>
    <property type="molecule type" value="Genomic_DNA"/>
</dbReference>
<dbReference type="GO" id="GO:0005886">
    <property type="term" value="C:plasma membrane"/>
    <property type="evidence" value="ECO:0007669"/>
    <property type="project" value="UniProtKB-SubCell"/>
</dbReference>
<feature type="active site" evidence="10">
    <location>
        <position position="102"/>
    </location>
</feature>
<reference evidence="16" key="1">
    <citation type="journal article" date="2020" name="Stud. Mycol.">
        <title>101 Dothideomycetes genomes: a test case for predicting lifestyles and emergence of pathogens.</title>
        <authorList>
            <person name="Haridas S."/>
            <person name="Albert R."/>
            <person name="Binder M."/>
            <person name="Bloem J."/>
            <person name="Labutti K."/>
            <person name="Salamov A."/>
            <person name="Andreopoulos B."/>
            <person name="Baker S."/>
            <person name="Barry K."/>
            <person name="Bills G."/>
            <person name="Bluhm B."/>
            <person name="Cannon C."/>
            <person name="Castanera R."/>
            <person name="Culley D."/>
            <person name="Daum C."/>
            <person name="Ezra D."/>
            <person name="Gonzalez J."/>
            <person name="Henrissat B."/>
            <person name="Kuo A."/>
            <person name="Liang C."/>
            <person name="Lipzen A."/>
            <person name="Lutzoni F."/>
            <person name="Magnuson J."/>
            <person name="Mondo S."/>
            <person name="Nolan M."/>
            <person name="Ohm R."/>
            <person name="Pangilinan J."/>
            <person name="Park H.-J."/>
            <person name="Ramirez L."/>
            <person name="Alfaro M."/>
            <person name="Sun H."/>
            <person name="Tritt A."/>
            <person name="Yoshinaga Y."/>
            <person name="Zwiers L.-H."/>
            <person name="Turgeon B."/>
            <person name="Goodwin S."/>
            <person name="Spatafora J."/>
            <person name="Crous P."/>
            <person name="Grigoriev I."/>
        </authorList>
    </citation>
    <scope>NUCLEOTIDE SEQUENCE</scope>
    <source>
        <strain evidence="16">CBS 115976</strain>
    </source>
</reference>